<name>A0A1F5ZYJ3_9BACT</name>
<proteinExistence type="predicted"/>
<dbReference type="AlphaFoldDB" id="A0A1F5ZYJ3"/>
<dbReference type="SUPFAM" id="SSF46689">
    <property type="entry name" value="Homeodomain-like"/>
    <property type="match status" value="1"/>
</dbReference>
<protein>
    <recommendedName>
        <fullName evidence="3">Antitoxin</fullName>
    </recommendedName>
</protein>
<dbReference type="Gene3D" id="1.10.10.10">
    <property type="entry name" value="Winged helix-like DNA-binding domain superfamily/Winged helix DNA-binding domain"/>
    <property type="match status" value="1"/>
</dbReference>
<dbReference type="PANTHER" id="PTHR34849:SF3">
    <property type="entry name" value="SSR2962 PROTEIN"/>
    <property type="match status" value="1"/>
</dbReference>
<dbReference type="PANTHER" id="PTHR34849">
    <property type="entry name" value="SSL5025 PROTEIN"/>
    <property type="match status" value="1"/>
</dbReference>
<dbReference type="InterPro" id="IPR007367">
    <property type="entry name" value="DUF433"/>
</dbReference>
<gene>
    <name evidence="1" type="ORF">A3D78_01655</name>
</gene>
<evidence type="ECO:0000313" key="1">
    <source>
        <dbReference type="EMBL" id="OGG17546.1"/>
    </source>
</evidence>
<evidence type="ECO:0008006" key="3">
    <source>
        <dbReference type="Google" id="ProtNLM"/>
    </source>
</evidence>
<reference evidence="1 2" key="1">
    <citation type="journal article" date="2016" name="Nat. Commun.">
        <title>Thousands of microbial genomes shed light on interconnected biogeochemical processes in an aquifer system.</title>
        <authorList>
            <person name="Anantharaman K."/>
            <person name="Brown C.T."/>
            <person name="Hug L.A."/>
            <person name="Sharon I."/>
            <person name="Castelle C.J."/>
            <person name="Probst A.J."/>
            <person name="Thomas B.C."/>
            <person name="Singh A."/>
            <person name="Wilkins M.J."/>
            <person name="Karaoz U."/>
            <person name="Brodie E.L."/>
            <person name="Williams K.H."/>
            <person name="Hubbard S.S."/>
            <person name="Banfield J.F."/>
        </authorList>
    </citation>
    <scope>NUCLEOTIDE SEQUENCE [LARGE SCALE GENOMIC DNA]</scope>
</reference>
<comment type="caution">
    <text evidence="1">The sequence shown here is derived from an EMBL/GenBank/DDBJ whole genome shotgun (WGS) entry which is preliminary data.</text>
</comment>
<evidence type="ECO:0000313" key="2">
    <source>
        <dbReference type="Proteomes" id="UP000176253"/>
    </source>
</evidence>
<dbReference type="Proteomes" id="UP000176253">
    <property type="component" value="Unassembled WGS sequence"/>
</dbReference>
<dbReference type="EMBL" id="MFJM01000032">
    <property type="protein sequence ID" value="OGG17546.1"/>
    <property type="molecule type" value="Genomic_DNA"/>
</dbReference>
<dbReference type="Pfam" id="PF04255">
    <property type="entry name" value="DUF433"/>
    <property type="match status" value="1"/>
</dbReference>
<organism evidence="1 2">
    <name type="scientific">Candidatus Gottesmanbacteria bacterium RIFCSPHIGHO2_02_FULL_39_14</name>
    <dbReference type="NCBI Taxonomy" id="1798383"/>
    <lineage>
        <taxon>Bacteria</taxon>
        <taxon>Candidatus Gottesmaniibacteriota</taxon>
    </lineage>
</organism>
<dbReference type="STRING" id="1798383.A3D78_01655"/>
<dbReference type="InterPro" id="IPR009057">
    <property type="entry name" value="Homeodomain-like_sf"/>
</dbReference>
<dbReference type="InterPro" id="IPR036388">
    <property type="entry name" value="WH-like_DNA-bd_sf"/>
</dbReference>
<accession>A0A1F5ZYJ3</accession>
<sequence length="76" mass="8699">MIYQKYITIDKRIMAGKPIIKGTRIPVDLIVRKFAKTMDIDDLLKDYPRLTKEAVQAAIWYAGEVVGSEEIYPLSP</sequence>